<keyword evidence="7" id="KW-1185">Reference proteome</keyword>
<reference evidence="6 7" key="1">
    <citation type="submission" date="2019-08" db="EMBL/GenBank/DDBJ databases">
        <title>Genome of Vicingus serpentipes NCIMB 15042.</title>
        <authorList>
            <person name="Bowman J.P."/>
        </authorList>
    </citation>
    <scope>NUCLEOTIDE SEQUENCE [LARGE SCALE GENOMIC DNA]</scope>
    <source>
        <strain evidence="6 7">NCIMB 15042</strain>
    </source>
</reference>
<dbReference type="AlphaFoldDB" id="A0A5C6RQ47"/>
<evidence type="ECO:0000256" key="1">
    <source>
        <dbReference type="ARBA" id="ARBA00004141"/>
    </source>
</evidence>
<keyword evidence="2 5" id="KW-0812">Transmembrane</keyword>
<comment type="subcellular location">
    <subcellularLocation>
        <location evidence="1">Membrane</location>
        <topology evidence="1">Multi-pass membrane protein</topology>
    </subcellularLocation>
</comment>
<feature type="transmembrane region" description="Helical" evidence="5">
    <location>
        <begin position="62"/>
        <end position="83"/>
    </location>
</feature>
<evidence type="ECO:0000256" key="5">
    <source>
        <dbReference type="SAM" id="Phobius"/>
    </source>
</evidence>
<dbReference type="Proteomes" id="UP000321721">
    <property type="component" value="Unassembled WGS sequence"/>
</dbReference>
<dbReference type="InterPro" id="IPR003825">
    <property type="entry name" value="Colicin-V_CvpA"/>
</dbReference>
<keyword evidence="3 5" id="KW-1133">Transmembrane helix</keyword>
<dbReference type="RefSeq" id="WP_147101654.1">
    <property type="nucleotide sequence ID" value="NZ_VOOS01000005.1"/>
</dbReference>
<accession>A0A5C6RQ47</accession>
<feature type="transmembrane region" description="Helical" evidence="5">
    <location>
        <begin position="104"/>
        <end position="125"/>
    </location>
</feature>
<comment type="caution">
    <text evidence="6">The sequence shown here is derived from an EMBL/GenBank/DDBJ whole genome shotgun (WGS) entry which is preliminary data.</text>
</comment>
<dbReference type="GO" id="GO:0016020">
    <property type="term" value="C:membrane"/>
    <property type="evidence" value="ECO:0007669"/>
    <property type="project" value="UniProtKB-SubCell"/>
</dbReference>
<dbReference type="OrthoDB" id="9799585at2"/>
<proteinExistence type="predicted"/>
<evidence type="ECO:0000313" key="7">
    <source>
        <dbReference type="Proteomes" id="UP000321721"/>
    </source>
</evidence>
<protein>
    <submittedName>
        <fullName evidence="6">CvpA family protein</fullName>
    </submittedName>
</protein>
<dbReference type="Pfam" id="PF02674">
    <property type="entry name" value="Colicin_V"/>
    <property type="match status" value="1"/>
</dbReference>
<keyword evidence="4 5" id="KW-0472">Membrane</keyword>
<feature type="transmembrane region" description="Helical" evidence="5">
    <location>
        <begin position="24"/>
        <end position="42"/>
    </location>
</feature>
<evidence type="ECO:0000256" key="2">
    <source>
        <dbReference type="ARBA" id="ARBA00022692"/>
    </source>
</evidence>
<dbReference type="PANTHER" id="PTHR37306:SF1">
    <property type="entry name" value="COLICIN V PRODUCTION PROTEIN"/>
    <property type="match status" value="1"/>
</dbReference>
<dbReference type="GO" id="GO:0009403">
    <property type="term" value="P:toxin biosynthetic process"/>
    <property type="evidence" value="ECO:0007669"/>
    <property type="project" value="InterPro"/>
</dbReference>
<dbReference type="PANTHER" id="PTHR37306">
    <property type="entry name" value="COLICIN V PRODUCTION PROTEIN"/>
    <property type="match status" value="1"/>
</dbReference>
<evidence type="ECO:0000256" key="3">
    <source>
        <dbReference type="ARBA" id="ARBA00022989"/>
    </source>
</evidence>
<name>A0A5C6RQ47_9FLAO</name>
<evidence type="ECO:0000313" key="6">
    <source>
        <dbReference type="EMBL" id="TXB64353.1"/>
    </source>
</evidence>
<sequence length="174" mass="19319">MNYFDIIFIIPLLWGAYKGYSKGFVIEIASFIALGLGIWGGVKFSSVSAEYLSQLFDISEKLMPLISFAVTFIVIVIAVFTIAKLLQRVIKMVALGFVNRIAGLLFGCLKFGLILSVVVNLVGVINEQVPFIDKEMQNSSLLYNPIKKVAQIFIPGLKDLHINTDEVTKRILSN</sequence>
<gene>
    <name evidence="6" type="ORF">FRY74_11215</name>
</gene>
<evidence type="ECO:0000256" key="4">
    <source>
        <dbReference type="ARBA" id="ARBA00023136"/>
    </source>
</evidence>
<organism evidence="6 7">
    <name type="scientific">Vicingus serpentipes</name>
    <dbReference type="NCBI Taxonomy" id="1926625"/>
    <lineage>
        <taxon>Bacteria</taxon>
        <taxon>Pseudomonadati</taxon>
        <taxon>Bacteroidota</taxon>
        <taxon>Flavobacteriia</taxon>
        <taxon>Flavobacteriales</taxon>
        <taxon>Vicingaceae</taxon>
        <taxon>Vicingus</taxon>
    </lineage>
</organism>
<dbReference type="EMBL" id="VOOS01000005">
    <property type="protein sequence ID" value="TXB64353.1"/>
    <property type="molecule type" value="Genomic_DNA"/>
</dbReference>